<dbReference type="EMBL" id="CP000360">
    <property type="protein sequence ID" value="ABF39036.1"/>
    <property type="molecule type" value="Genomic_DNA"/>
</dbReference>
<keyword evidence="3" id="KW-1185">Reference proteome</keyword>
<reference evidence="2 3" key="1">
    <citation type="journal article" date="2009" name="Appl. Environ. Microbiol.">
        <title>Three genomes from the phylum Acidobacteria provide insight into the lifestyles of these microorganisms in soils.</title>
        <authorList>
            <person name="Ward N.L."/>
            <person name="Challacombe J.F."/>
            <person name="Janssen P.H."/>
            <person name="Henrissat B."/>
            <person name="Coutinho P.M."/>
            <person name="Wu M."/>
            <person name="Xie G."/>
            <person name="Haft D.H."/>
            <person name="Sait M."/>
            <person name="Badger J."/>
            <person name="Barabote R.D."/>
            <person name="Bradley B."/>
            <person name="Brettin T.S."/>
            <person name="Brinkac L.M."/>
            <person name="Bruce D."/>
            <person name="Creasy T."/>
            <person name="Daugherty S.C."/>
            <person name="Davidsen T.M."/>
            <person name="DeBoy R.T."/>
            <person name="Detter J.C."/>
            <person name="Dodson R.J."/>
            <person name="Durkin A.S."/>
            <person name="Ganapathy A."/>
            <person name="Gwinn-Giglio M."/>
            <person name="Han C.S."/>
            <person name="Khouri H."/>
            <person name="Kiss H."/>
            <person name="Kothari S.P."/>
            <person name="Madupu R."/>
            <person name="Nelson K.E."/>
            <person name="Nelson W.C."/>
            <person name="Paulsen I."/>
            <person name="Penn K."/>
            <person name="Ren Q."/>
            <person name="Rosovitz M.J."/>
            <person name="Selengut J.D."/>
            <person name="Shrivastava S."/>
            <person name="Sullivan S.A."/>
            <person name="Tapia R."/>
            <person name="Thompson L.S."/>
            <person name="Watkins K.L."/>
            <person name="Yang Q."/>
            <person name="Yu C."/>
            <person name="Zafar N."/>
            <person name="Zhou L."/>
            <person name="Kuske C.R."/>
        </authorList>
    </citation>
    <scope>NUCLEOTIDE SEQUENCE [LARGE SCALE GENOMIC DNA]</scope>
    <source>
        <strain evidence="2 3">Ellin345</strain>
    </source>
</reference>
<organism evidence="2 3">
    <name type="scientific">Koribacter versatilis (strain Ellin345)</name>
    <dbReference type="NCBI Taxonomy" id="204669"/>
    <lineage>
        <taxon>Bacteria</taxon>
        <taxon>Pseudomonadati</taxon>
        <taxon>Acidobacteriota</taxon>
        <taxon>Terriglobia</taxon>
        <taxon>Terriglobales</taxon>
        <taxon>Candidatus Korobacteraceae</taxon>
        <taxon>Candidatus Korobacter</taxon>
    </lineage>
</organism>
<evidence type="ECO:0008006" key="4">
    <source>
        <dbReference type="Google" id="ProtNLM"/>
    </source>
</evidence>
<evidence type="ECO:0000313" key="3">
    <source>
        <dbReference type="Proteomes" id="UP000002432"/>
    </source>
</evidence>
<feature type="transmembrane region" description="Helical" evidence="1">
    <location>
        <begin position="15"/>
        <end position="40"/>
    </location>
</feature>
<proteinExistence type="predicted"/>
<dbReference type="HOGENOM" id="CLU_1822794_0_0_0"/>
<keyword evidence="1" id="KW-1133">Transmembrane helix</keyword>
<dbReference type="Proteomes" id="UP000002432">
    <property type="component" value="Chromosome"/>
</dbReference>
<sequence length="141" mass="15357">MTQQLLTSENVERPVLILPIAIVCFSFAAVLCICGVLSLIGSMSLRLAAQLLGSGLEVMGPTPFFLYTIALCAGGTGLLLRQNWARLLTVILCAVGILFVVPHISSAVVDERYAAMSLDGVQILVRMAIASYLWREREWFV</sequence>
<dbReference type="STRING" id="204669.Acid345_0031"/>
<feature type="transmembrane region" description="Helical" evidence="1">
    <location>
        <begin position="60"/>
        <end position="80"/>
    </location>
</feature>
<dbReference type="KEGG" id="aba:Acid345_0031"/>
<dbReference type="RefSeq" id="WP_011520838.1">
    <property type="nucleotide sequence ID" value="NC_008009.1"/>
</dbReference>
<dbReference type="AlphaFoldDB" id="Q1IVR4"/>
<evidence type="ECO:0000313" key="2">
    <source>
        <dbReference type="EMBL" id="ABF39036.1"/>
    </source>
</evidence>
<protein>
    <recommendedName>
        <fullName evidence="4">DoxX</fullName>
    </recommendedName>
</protein>
<name>Q1IVR4_KORVE</name>
<feature type="transmembrane region" description="Helical" evidence="1">
    <location>
        <begin position="87"/>
        <end position="108"/>
    </location>
</feature>
<keyword evidence="1" id="KW-0812">Transmembrane</keyword>
<gene>
    <name evidence="2" type="ordered locus">Acid345_0031</name>
</gene>
<dbReference type="EnsemblBacteria" id="ABF39036">
    <property type="protein sequence ID" value="ABF39036"/>
    <property type="gene ID" value="Acid345_0031"/>
</dbReference>
<accession>Q1IVR4</accession>
<evidence type="ECO:0000256" key="1">
    <source>
        <dbReference type="SAM" id="Phobius"/>
    </source>
</evidence>
<keyword evidence="1" id="KW-0472">Membrane</keyword>